<dbReference type="Proteomes" id="UP000599179">
    <property type="component" value="Unassembled WGS sequence"/>
</dbReference>
<evidence type="ECO:0000313" key="11">
    <source>
        <dbReference type="Proteomes" id="UP000599179"/>
    </source>
</evidence>
<dbReference type="InterPro" id="IPR029052">
    <property type="entry name" value="Metallo-depent_PP-like"/>
</dbReference>
<organism evidence="10 11">
    <name type="scientific">Psychroflexus planctonicus</name>
    <dbReference type="NCBI Taxonomy" id="1526575"/>
    <lineage>
        <taxon>Bacteria</taxon>
        <taxon>Pseudomonadati</taxon>
        <taxon>Bacteroidota</taxon>
        <taxon>Flavobacteriia</taxon>
        <taxon>Flavobacteriales</taxon>
        <taxon>Flavobacteriaceae</taxon>
        <taxon>Psychroflexus</taxon>
    </lineage>
</organism>
<evidence type="ECO:0000256" key="3">
    <source>
        <dbReference type="ARBA" id="ARBA00013365"/>
    </source>
</evidence>
<dbReference type="PANTHER" id="PTHR30337:SF0">
    <property type="entry name" value="NUCLEASE SBCCD SUBUNIT D"/>
    <property type="match status" value="1"/>
</dbReference>
<comment type="caution">
    <text evidence="10">The sequence shown here is derived from an EMBL/GenBank/DDBJ whole genome shotgun (WGS) entry which is preliminary data.</text>
</comment>
<feature type="domain" description="Nuclease SbcCD subunit D C-terminal" evidence="9">
    <location>
        <begin position="277"/>
        <end position="378"/>
    </location>
</feature>
<keyword evidence="7" id="KW-0175">Coiled coil</keyword>
<dbReference type="NCBIfam" id="TIGR00619">
    <property type="entry name" value="sbcd"/>
    <property type="match status" value="1"/>
</dbReference>
<sequence>MKILHTADWHIGKKLHKQDLSEDFELFIQWLCKEIDEQQVDVLLVSGDVFDLANPSNEAKRLYYQSILKLRNLGLQIIITGGNHDSPSMLNAPQAILNELNVQVMGSLPEKLKEVLIPIPSKNGEIELVVAAIPFLRNKDLQSAEVAKTYEERLQNLKEAIANYYTEAAEIAQTNYPEIPCIAMGHLFTHGVSTSESERDIQIGNQAGVEASQFGNYFSYVALGHIHQPQQVKAEIPIYYSGSPIQLSFSERKDEKRVLLIDTKNGFVPTSIAVPSFRKLIKLKGNLNEIQQKLANLETNNRLTHFIEIELIEKKHNPQIVFLLNNLMENFQLAGYSIVKHRIHFEEKQKGLSEVAHPDQNLDEMKAKDVFEKRIAETELNSEQKQNLMSNFEILLQEIEENQ</sequence>
<keyword evidence="5 7" id="KW-0378">Hydrolase</keyword>
<evidence type="ECO:0000256" key="1">
    <source>
        <dbReference type="ARBA" id="ARBA00010555"/>
    </source>
</evidence>
<dbReference type="InterPro" id="IPR004593">
    <property type="entry name" value="SbcD"/>
</dbReference>
<comment type="similarity">
    <text evidence="1 7">Belongs to the SbcD family.</text>
</comment>
<keyword evidence="7" id="KW-0233">DNA recombination</keyword>
<dbReference type="InterPro" id="IPR041796">
    <property type="entry name" value="Mre11_N"/>
</dbReference>
<dbReference type="PANTHER" id="PTHR30337">
    <property type="entry name" value="COMPONENT OF ATP-DEPENDENT DSDNA EXONUCLEASE"/>
    <property type="match status" value="1"/>
</dbReference>
<dbReference type="InterPro" id="IPR026843">
    <property type="entry name" value="SbcD_C"/>
</dbReference>
<name>A0ABQ1SG33_9FLAO</name>
<dbReference type="EMBL" id="BMGM01000006">
    <property type="protein sequence ID" value="GGE35750.1"/>
    <property type="molecule type" value="Genomic_DNA"/>
</dbReference>
<keyword evidence="4 7" id="KW-0540">Nuclease</keyword>
<dbReference type="CDD" id="cd00840">
    <property type="entry name" value="MPP_Mre11_N"/>
    <property type="match status" value="1"/>
</dbReference>
<keyword evidence="7" id="KW-0255">Endonuclease</keyword>
<dbReference type="Gene3D" id="3.60.21.10">
    <property type="match status" value="1"/>
</dbReference>
<comment type="subunit">
    <text evidence="2 7">Heterodimer of SbcC and SbcD.</text>
</comment>
<evidence type="ECO:0000256" key="7">
    <source>
        <dbReference type="RuleBase" id="RU363069"/>
    </source>
</evidence>
<feature type="domain" description="Calcineurin-like phosphoesterase" evidence="8">
    <location>
        <begin position="1"/>
        <end position="229"/>
    </location>
</feature>
<reference evidence="11" key="1">
    <citation type="journal article" date="2019" name="Int. J. Syst. Evol. Microbiol.">
        <title>The Global Catalogue of Microorganisms (GCM) 10K type strain sequencing project: providing services to taxonomists for standard genome sequencing and annotation.</title>
        <authorList>
            <consortium name="The Broad Institute Genomics Platform"/>
            <consortium name="The Broad Institute Genome Sequencing Center for Infectious Disease"/>
            <person name="Wu L."/>
            <person name="Ma J."/>
        </authorList>
    </citation>
    <scope>NUCLEOTIDE SEQUENCE [LARGE SCALE GENOMIC DNA]</scope>
    <source>
        <strain evidence="11">CGMCC 1.12931</strain>
    </source>
</reference>
<keyword evidence="7" id="KW-0235">DNA replication</keyword>
<evidence type="ECO:0000259" key="9">
    <source>
        <dbReference type="Pfam" id="PF12320"/>
    </source>
</evidence>
<dbReference type="Pfam" id="PF12320">
    <property type="entry name" value="SbcD_C"/>
    <property type="match status" value="1"/>
</dbReference>
<evidence type="ECO:0000259" key="8">
    <source>
        <dbReference type="Pfam" id="PF00149"/>
    </source>
</evidence>
<dbReference type="Pfam" id="PF00149">
    <property type="entry name" value="Metallophos"/>
    <property type="match status" value="1"/>
</dbReference>
<dbReference type="SUPFAM" id="SSF56300">
    <property type="entry name" value="Metallo-dependent phosphatases"/>
    <property type="match status" value="1"/>
</dbReference>
<evidence type="ECO:0000313" key="10">
    <source>
        <dbReference type="EMBL" id="GGE35750.1"/>
    </source>
</evidence>
<evidence type="ECO:0000256" key="6">
    <source>
        <dbReference type="ARBA" id="ARBA00022839"/>
    </source>
</evidence>
<keyword evidence="11" id="KW-1185">Reference proteome</keyword>
<comment type="function">
    <text evidence="7">SbcCD cleaves DNA hairpin structures. These structures can inhibit DNA replication and are intermediates in certain DNA recombination reactions. The complex acts as a 3'-&gt;5' double strand exonuclease that can open hairpins. It also has a 5' single-strand endonuclease activity.</text>
</comment>
<dbReference type="InterPro" id="IPR050535">
    <property type="entry name" value="DNA_Repair-Maintenance_Comp"/>
</dbReference>
<feature type="coiled-coil region" evidence="7">
    <location>
        <begin position="147"/>
        <end position="174"/>
    </location>
</feature>
<keyword evidence="6 7" id="KW-0269">Exonuclease</keyword>
<proteinExistence type="inferred from homology"/>
<dbReference type="RefSeq" id="WP_188458479.1">
    <property type="nucleotide sequence ID" value="NZ_BMGM01000006.1"/>
</dbReference>
<evidence type="ECO:0000256" key="5">
    <source>
        <dbReference type="ARBA" id="ARBA00022801"/>
    </source>
</evidence>
<protein>
    <recommendedName>
        <fullName evidence="3 7">Nuclease SbcCD subunit D</fullName>
    </recommendedName>
</protein>
<gene>
    <name evidence="7 10" type="primary">sbcD</name>
    <name evidence="10" type="ORF">GCM10010832_14890</name>
</gene>
<accession>A0ABQ1SG33</accession>
<evidence type="ECO:0000256" key="4">
    <source>
        <dbReference type="ARBA" id="ARBA00022722"/>
    </source>
</evidence>
<dbReference type="InterPro" id="IPR004843">
    <property type="entry name" value="Calcineurin-like_PHP"/>
</dbReference>
<evidence type="ECO:0000256" key="2">
    <source>
        <dbReference type="ARBA" id="ARBA00011322"/>
    </source>
</evidence>